<protein>
    <submittedName>
        <fullName evidence="1">Uncharacterized protein</fullName>
    </submittedName>
</protein>
<name>A0A7S2XDN7_9EUKA</name>
<reference evidence="1" key="1">
    <citation type="submission" date="2021-01" db="EMBL/GenBank/DDBJ databases">
        <authorList>
            <person name="Corre E."/>
            <person name="Pelletier E."/>
            <person name="Niang G."/>
            <person name="Scheremetjew M."/>
            <person name="Finn R."/>
            <person name="Kale V."/>
            <person name="Holt S."/>
            <person name="Cochrane G."/>
            <person name="Meng A."/>
            <person name="Brown T."/>
            <person name="Cohen L."/>
        </authorList>
    </citation>
    <scope>NUCLEOTIDE SEQUENCE</scope>
    <source>
        <strain evidence="1">CCMP622</strain>
    </source>
</reference>
<sequence length="159" mass="18012">MKPLHRSKCLDVSSSAPPNVRGLSLVDDKSCVIVYDSKRKSDPIIGVMMMMDDDDLNKETLVKSPTKMSHSVASPFESPFETSECEYGAVAHVFPDAPVSYLVDMFADDERLRLLVVHDVQRPPKLDPIYKELGYITREELRGWAVSFLATPKRKRARR</sequence>
<dbReference type="EMBL" id="HBHP01025672">
    <property type="protein sequence ID" value="CAD9771951.1"/>
    <property type="molecule type" value="Transcribed_RNA"/>
</dbReference>
<gene>
    <name evidence="1" type="ORF">LSP00402_LOCUS15941</name>
</gene>
<evidence type="ECO:0000313" key="1">
    <source>
        <dbReference type="EMBL" id="CAD9771951.1"/>
    </source>
</evidence>
<organism evidence="1">
    <name type="scientific">Lotharella oceanica</name>
    <dbReference type="NCBI Taxonomy" id="641309"/>
    <lineage>
        <taxon>Eukaryota</taxon>
        <taxon>Sar</taxon>
        <taxon>Rhizaria</taxon>
        <taxon>Cercozoa</taxon>
        <taxon>Chlorarachniophyceae</taxon>
        <taxon>Lotharella</taxon>
    </lineage>
</organism>
<proteinExistence type="predicted"/>
<accession>A0A7S2XDN7</accession>
<dbReference type="AlphaFoldDB" id="A0A7S2XDN7"/>